<gene>
    <name evidence="2" type="ORF">OUZ56_012210</name>
</gene>
<evidence type="ECO:0000313" key="2">
    <source>
        <dbReference type="EMBL" id="KAK4007054.1"/>
    </source>
</evidence>
<feature type="region of interest" description="Disordered" evidence="1">
    <location>
        <begin position="202"/>
        <end position="351"/>
    </location>
</feature>
<dbReference type="EMBL" id="JAOYFB010000002">
    <property type="protein sequence ID" value="KAK4007054.1"/>
    <property type="molecule type" value="Genomic_DNA"/>
</dbReference>
<protein>
    <submittedName>
        <fullName evidence="2">Uncharacterized protein</fullName>
    </submittedName>
</protein>
<feature type="compositionally biased region" description="Polar residues" evidence="1">
    <location>
        <begin position="325"/>
        <end position="351"/>
    </location>
</feature>
<accession>A0ABQ9Z2B9</accession>
<feature type="compositionally biased region" description="Polar residues" evidence="1">
    <location>
        <begin position="302"/>
        <end position="314"/>
    </location>
</feature>
<evidence type="ECO:0000256" key="1">
    <source>
        <dbReference type="SAM" id="MobiDB-lite"/>
    </source>
</evidence>
<evidence type="ECO:0000313" key="3">
    <source>
        <dbReference type="Proteomes" id="UP001234178"/>
    </source>
</evidence>
<dbReference type="Proteomes" id="UP001234178">
    <property type="component" value="Unassembled WGS sequence"/>
</dbReference>
<feature type="compositionally biased region" description="Polar residues" evidence="1">
    <location>
        <begin position="246"/>
        <end position="273"/>
    </location>
</feature>
<name>A0ABQ9Z2B9_9CRUS</name>
<organism evidence="2 3">
    <name type="scientific">Daphnia magna</name>
    <dbReference type="NCBI Taxonomy" id="35525"/>
    <lineage>
        <taxon>Eukaryota</taxon>
        <taxon>Metazoa</taxon>
        <taxon>Ecdysozoa</taxon>
        <taxon>Arthropoda</taxon>
        <taxon>Crustacea</taxon>
        <taxon>Branchiopoda</taxon>
        <taxon>Diplostraca</taxon>
        <taxon>Cladocera</taxon>
        <taxon>Anomopoda</taxon>
        <taxon>Daphniidae</taxon>
        <taxon>Daphnia</taxon>
    </lineage>
</organism>
<reference evidence="2 3" key="1">
    <citation type="journal article" date="2023" name="Nucleic Acids Res.">
        <title>The hologenome of Daphnia magna reveals possible DNA methylation and microbiome-mediated evolution of the host genome.</title>
        <authorList>
            <person name="Chaturvedi A."/>
            <person name="Li X."/>
            <person name="Dhandapani V."/>
            <person name="Marshall H."/>
            <person name="Kissane S."/>
            <person name="Cuenca-Cambronero M."/>
            <person name="Asole G."/>
            <person name="Calvet F."/>
            <person name="Ruiz-Romero M."/>
            <person name="Marangio P."/>
            <person name="Guigo R."/>
            <person name="Rago D."/>
            <person name="Mirbahai L."/>
            <person name="Eastwood N."/>
            <person name="Colbourne J.K."/>
            <person name="Zhou J."/>
            <person name="Mallon E."/>
            <person name="Orsini L."/>
        </authorList>
    </citation>
    <scope>NUCLEOTIDE SEQUENCE [LARGE SCALE GENOMIC DNA]</scope>
    <source>
        <strain evidence="2">LRV0_1</strain>
    </source>
</reference>
<comment type="caution">
    <text evidence="2">The sequence shown here is derived from an EMBL/GenBank/DDBJ whole genome shotgun (WGS) entry which is preliminary data.</text>
</comment>
<keyword evidence="3" id="KW-1185">Reference proteome</keyword>
<sequence>MQSFVANPQTGKEQTISSSLNVKGRMNKPIIPLHLVAASTVCNGSEPFLPTSENLASVRVSKWQDIKASISNNASLFARTIDWLRQSPSTSDFESDSERPPHTLAKGSSPRLPFFLPVVIDPKPLQFFRLPLNTLVNSLKEHQRVDPTDICEARAEIKQSYQIPAAVPITCSTFMASPICTQESLTIQANFTDNDPKIFERSQSLHSPHQDADSSEDSEQQEKTASSSSQHSPSHILGPRGKTLHNPLNNIHQRLSSTPFPITTPGQPRSSNRPNPPTIFKHPLTPGKASGSSKCDTKHGTIHSTAAKSPYQTKKPTHIHVNVRQPDTSESSSVKSQPHFQSTAFSHTITA</sequence>
<feature type="compositionally biased region" description="Low complexity" evidence="1">
    <location>
        <begin position="226"/>
        <end position="235"/>
    </location>
</feature>
<proteinExistence type="predicted"/>